<dbReference type="PROSITE" id="PS50222">
    <property type="entry name" value="EF_HAND_2"/>
    <property type="match status" value="2"/>
</dbReference>
<dbReference type="PROSITE" id="PS00018">
    <property type="entry name" value="EF_HAND_1"/>
    <property type="match status" value="1"/>
</dbReference>
<feature type="domain" description="EF-hand" evidence="3">
    <location>
        <begin position="86"/>
        <end position="121"/>
    </location>
</feature>
<evidence type="ECO:0000256" key="1">
    <source>
        <dbReference type="ARBA" id="ARBA00022737"/>
    </source>
</evidence>
<keyword evidence="5" id="KW-1185">Reference proteome</keyword>
<evidence type="ECO:0000259" key="3">
    <source>
        <dbReference type="PROSITE" id="PS50222"/>
    </source>
</evidence>
<name>A0AB34JH68_PRYPA</name>
<proteinExistence type="predicted"/>
<dbReference type="InterPro" id="IPR011992">
    <property type="entry name" value="EF-hand-dom_pair"/>
</dbReference>
<dbReference type="SUPFAM" id="SSF47473">
    <property type="entry name" value="EF-hand"/>
    <property type="match status" value="1"/>
</dbReference>
<feature type="domain" description="EF-hand" evidence="3">
    <location>
        <begin position="122"/>
        <end position="157"/>
    </location>
</feature>
<dbReference type="InterPro" id="IPR050145">
    <property type="entry name" value="Centrin_CML-like"/>
</dbReference>
<dbReference type="Proteomes" id="UP001515480">
    <property type="component" value="Unassembled WGS sequence"/>
</dbReference>
<dbReference type="EMBL" id="JBGBPQ010000008">
    <property type="protein sequence ID" value="KAL1520457.1"/>
    <property type="molecule type" value="Genomic_DNA"/>
</dbReference>
<dbReference type="AlphaFoldDB" id="A0AB34JH68"/>
<dbReference type="GO" id="GO:0005509">
    <property type="term" value="F:calcium ion binding"/>
    <property type="evidence" value="ECO:0007669"/>
    <property type="project" value="InterPro"/>
</dbReference>
<accession>A0AB34JH68</accession>
<comment type="caution">
    <text evidence="4">The sequence shown here is derived from an EMBL/GenBank/DDBJ whole genome shotgun (WGS) entry which is preliminary data.</text>
</comment>
<dbReference type="CDD" id="cd00051">
    <property type="entry name" value="EFh"/>
    <property type="match status" value="1"/>
</dbReference>
<evidence type="ECO:0000256" key="2">
    <source>
        <dbReference type="ARBA" id="ARBA00022837"/>
    </source>
</evidence>
<gene>
    <name evidence="4" type="ORF">AB1Y20_022038</name>
</gene>
<keyword evidence="1" id="KW-0677">Repeat</keyword>
<keyword evidence="2" id="KW-0106">Calcium</keyword>
<protein>
    <recommendedName>
        <fullName evidence="3">EF-hand domain-containing protein</fullName>
    </recommendedName>
</protein>
<organism evidence="4 5">
    <name type="scientific">Prymnesium parvum</name>
    <name type="common">Toxic golden alga</name>
    <dbReference type="NCBI Taxonomy" id="97485"/>
    <lineage>
        <taxon>Eukaryota</taxon>
        <taxon>Haptista</taxon>
        <taxon>Haptophyta</taxon>
        <taxon>Prymnesiophyceae</taxon>
        <taxon>Prymnesiales</taxon>
        <taxon>Prymnesiaceae</taxon>
        <taxon>Prymnesium</taxon>
    </lineage>
</organism>
<dbReference type="SMART" id="SM00054">
    <property type="entry name" value="EFh"/>
    <property type="match status" value="3"/>
</dbReference>
<dbReference type="FunFam" id="1.10.238.10:FF:000001">
    <property type="entry name" value="Calmodulin 1"/>
    <property type="match status" value="1"/>
</dbReference>
<sequence length="175" mass="19594">MAKSSSHFLSPEAVVREISSAFLAFDCGAKGYLTRHEFRAVHLSLLGHQPSLVELNALMPKHSDVEARMELPELCEVLARRMCAQDADEVIRRAFRAFDARQKGYISLADLQLVMHRVAPHLPQRTVDLIFSQVDEDKDGKVSFRDFYAMMSARPGGHTPTWPAPASGATEFIVR</sequence>
<evidence type="ECO:0000313" key="5">
    <source>
        <dbReference type="Proteomes" id="UP001515480"/>
    </source>
</evidence>
<dbReference type="InterPro" id="IPR002048">
    <property type="entry name" value="EF_hand_dom"/>
</dbReference>
<dbReference type="Pfam" id="PF13499">
    <property type="entry name" value="EF-hand_7"/>
    <property type="match status" value="1"/>
</dbReference>
<evidence type="ECO:0000313" key="4">
    <source>
        <dbReference type="EMBL" id="KAL1520457.1"/>
    </source>
</evidence>
<dbReference type="Gene3D" id="1.10.238.10">
    <property type="entry name" value="EF-hand"/>
    <property type="match status" value="1"/>
</dbReference>
<reference evidence="4 5" key="1">
    <citation type="journal article" date="2024" name="Science">
        <title>Giant polyketide synthase enzymes in the biosynthesis of giant marine polyether toxins.</title>
        <authorList>
            <person name="Fallon T.R."/>
            <person name="Shende V.V."/>
            <person name="Wierzbicki I.H."/>
            <person name="Pendleton A.L."/>
            <person name="Watervoot N.F."/>
            <person name="Auber R.P."/>
            <person name="Gonzalez D.J."/>
            <person name="Wisecaver J.H."/>
            <person name="Moore B.S."/>
        </authorList>
    </citation>
    <scope>NUCLEOTIDE SEQUENCE [LARGE SCALE GENOMIC DNA]</scope>
    <source>
        <strain evidence="4 5">12B1</strain>
    </source>
</reference>
<dbReference type="InterPro" id="IPR018247">
    <property type="entry name" value="EF_Hand_1_Ca_BS"/>
</dbReference>
<dbReference type="PANTHER" id="PTHR23050">
    <property type="entry name" value="CALCIUM BINDING PROTEIN"/>
    <property type="match status" value="1"/>
</dbReference>